<evidence type="ECO:0000313" key="2">
    <source>
        <dbReference type="Proteomes" id="UP000006208"/>
    </source>
</evidence>
<gene>
    <name evidence="1" type="ORF">BBU118A_S02</name>
</gene>
<dbReference type="AlphaFoldDB" id="A0A7U3YB13"/>
<protein>
    <submittedName>
        <fullName evidence="1">Uncharacterized protein</fullName>
    </submittedName>
</protein>
<reference evidence="1 2" key="1">
    <citation type="journal article" date="2011" name="J. Bacteriol.">
        <title>Whole-genome sequences of thirteen isolates of Borrelia burgdorferi.</title>
        <authorList>
            <person name="Schutzer S.E."/>
            <person name="Fraser-Liggett C.M."/>
            <person name="Casjens S.R."/>
            <person name="Qiu W.G."/>
            <person name="Dunn J.J."/>
            <person name="Mongodin E.F."/>
            <person name="Luft B.J."/>
        </authorList>
    </citation>
    <scope>NUCLEOTIDE SEQUENCE [LARGE SCALE GENOMIC DNA]</scope>
    <source>
        <strain evidence="1 2">118a</strain>
        <plasmid evidence="1 2">118a_lp32-3</plasmid>
    </source>
</reference>
<dbReference type="Proteomes" id="UP000006208">
    <property type="component" value="Plasmid 118a_lp32-3"/>
</dbReference>
<dbReference type="EMBL" id="CP001530">
    <property type="protein sequence ID" value="ACN92767.1"/>
    <property type="molecule type" value="Genomic_DNA"/>
</dbReference>
<organism evidence="1 2">
    <name type="scientific">Borreliella burgdorferi 118a</name>
    <dbReference type="NCBI Taxonomy" id="476210"/>
    <lineage>
        <taxon>Bacteria</taxon>
        <taxon>Pseudomonadati</taxon>
        <taxon>Spirochaetota</taxon>
        <taxon>Spirochaetia</taxon>
        <taxon>Spirochaetales</taxon>
        <taxon>Borreliaceae</taxon>
        <taxon>Borreliella</taxon>
    </lineage>
</organism>
<keyword evidence="1" id="KW-0614">Plasmid</keyword>
<name>A0A7U3YB13_BORBG</name>
<evidence type="ECO:0000313" key="1">
    <source>
        <dbReference type="EMBL" id="ACN92767.1"/>
    </source>
</evidence>
<accession>A0A7U3YB13</accession>
<sequence>MEKTIEFVKYIKLNYEYFFKYEILKAETLSSKLTKVLNK</sequence>
<proteinExistence type="predicted"/>
<geneLocation type="plasmid" evidence="1 2">
    <name>118a_lp32-3</name>
</geneLocation>